<feature type="transmembrane region" description="Helical" evidence="1">
    <location>
        <begin position="12"/>
        <end position="33"/>
    </location>
</feature>
<evidence type="ECO:0000313" key="2">
    <source>
        <dbReference type="EMBL" id="PWK56071.1"/>
    </source>
</evidence>
<dbReference type="Proteomes" id="UP000245390">
    <property type="component" value="Unassembled WGS sequence"/>
</dbReference>
<dbReference type="InterPro" id="IPR037185">
    <property type="entry name" value="EmrE-like"/>
</dbReference>
<evidence type="ECO:0000313" key="3">
    <source>
        <dbReference type="Proteomes" id="UP000245390"/>
    </source>
</evidence>
<keyword evidence="3" id="KW-1185">Reference proteome</keyword>
<name>A0A316G552_9RHOB</name>
<gene>
    <name evidence="2" type="ORF">C8D95_105136</name>
</gene>
<proteinExistence type="predicted"/>
<evidence type="ECO:0000256" key="1">
    <source>
        <dbReference type="SAM" id="Phobius"/>
    </source>
</evidence>
<dbReference type="SUPFAM" id="SSF103481">
    <property type="entry name" value="Multidrug resistance efflux transporter EmrE"/>
    <property type="match status" value="1"/>
</dbReference>
<comment type="caution">
    <text evidence="2">The sequence shown here is derived from an EMBL/GenBank/DDBJ whole genome shotgun (WGS) entry which is preliminary data.</text>
</comment>
<reference evidence="2 3" key="1">
    <citation type="submission" date="2018-05" db="EMBL/GenBank/DDBJ databases">
        <title>Genomic Encyclopedia of Type Strains, Phase IV (KMG-IV): sequencing the most valuable type-strain genomes for metagenomic binning, comparative biology and taxonomic classification.</title>
        <authorList>
            <person name="Goeker M."/>
        </authorList>
    </citation>
    <scope>NUCLEOTIDE SEQUENCE [LARGE SCALE GENOMIC DNA]</scope>
    <source>
        <strain evidence="2 3">DSM 103371</strain>
    </source>
</reference>
<protein>
    <submittedName>
        <fullName evidence="2">Undecaprenyl phosphate-alpha-L-ara4N flippase subunit ArnF</fullName>
    </submittedName>
</protein>
<sequence length="125" mass="13054">MTATGRIAGLHGFISMTFATGLFFVLFAAMVAITGDSFIKLAADRSAFLSRPMILGIAFYAISAVLWYVAMRHITLAQAAVAYSMLTLVALCVIGAVVFDEPLAMRDAAGVGCAIAAMALMAQPA</sequence>
<keyword evidence="1" id="KW-0812">Transmembrane</keyword>
<keyword evidence="1" id="KW-1133">Transmembrane helix</keyword>
<dbReference type="AlphaFoldDB" id="A0A316G552"/>
<dbReference type="Gene3D" id="1.10.3730.20">
    <property type="match status" value="1"/>
</dbReference>
<accession>A0A316G552</accession>
<keyword evidence="1" id="KW-0472">Membrane</keyword>
<feature type="transmembrane region" description="Helical" evidence="1">
    <location>
        <begin position="53"/>
        <end position="70"/>
    </location>
</feature>
<organism evidence="2 3">
    <name type="scientific">Silicimonas algicola</name>
    <dbReference type="NCBI Taxonomy" id="1826607"/>
    <lineage>
        <taxon>Bacteria</taxon>
        <taxon>Pseudomonadati</taxon>
        <taxon>Pseudomonadota</taxon>
        <taxon>Alphaproteobacteria</taxon>
        <taxon>Rhodobacterales</taxon>
        <taxon>Paracoccaceae</taxon>
    </lineage>
</organism>
<feature type="transmembrane region" description="Helical" evidence="1">
    <location>
        <begin position="76"/>
        <end position="99"/>
    </location>
</feature>
<dbReference type="EMBL" id="QGGV01000005">
    <property type="protein sequence ID" value="PWK56071.1"/>
    <property type="molecule type" value="Genomic_DNA"/>
</dbReference>